<dbReference type="SMART" id="SM00060">
    <property type="entry name" value="FN3"/>
    <property type="match status" value="1"/>
</dbReference>
<dbReference type="Gene3D" id="1.10.510.10">
    <property type="entry name" value="Transferase(Phosphotransferase) domain 1"/>
    <property type="match status" value="1"/>
</dbReference>
<comment type="catalytic activity">
    <reaction evidence="10">
        <text>L-tyrosyl-[protein] + ATP = O-phospho-L-tyrosyl-[protein] + ADP + H(+)</text>
        <dbReference type="Rhea" id="RHEA:10596"/>
        <dbReference type="Rhea" id="RHEA-COMP:10136"/>
        <dbReference type="Rhea" id="RHEA-COMP:20101"/>
        <dbReference type="ChEBI" id="CHEBI:15378"/>
        <dbReference type="ChEBI" id="CHEBI:30616"/>
        <dbReference type="ChEBI" id="CHEBI:46858"/>
        <dbReference type="ChEBI" id="CHEBI:61978"/>
        <dbReference type="ChEBI" id="CHEBI:456216"/>
        <dbReference type="EC" id="2.7.12.2"/>
    </reaction>
</comment>
<dbReference type="PROSITE" id="PS50011">
    <property type="entry name" value="PROTEIN_KINASE_DOM"/>
    <property type="match status" value="1"/>
</dbReference>
<evidence type="ECO:0000256" key="7">
    <source>
        <dbReference type="ARBA" id="ARBA00038999"/>
    </source>
</evidence>
<evidence type="ECO:0000256" key="1">
    <source>
        <dbReference type="ARBA" id="ARBA00022527"/>
    </source>
</evidence>
<dbReference type="Gene3D" id="3.30.200.20">
    <property type="entry name" value="Phosphorylase Kinase, domain 1"/>
    <property type="match status" value="1"/>
</dbReference>
<dbReference type="GO" id="GO:0005524">
    <property type="term" value="F:ATP binding"/>
    <property type="evidence" value="ECO:0007669"/>
    <property type="project" value="UniProtKB-KW"/>
</dbReference>
<keyword evidence="3" id="KW-0547">Nucleotide-binding</keyword>
<keyword evidence="4" id="KW-0418">Kinase</keyword>
<dbReference type="PROSITE" id="PS00108">
    <property type="entry name" value="PROTEIN_KINASE_ST"/>
    <property type="match status" value="1"/>
</dbReference>
<sequence>MADANNDILKDDSSNRVPSAPGKPEKINEGKREVTIEWSTPVNNGSDSIIDYEIQISLLNSNKWQTVPNKQMKRDTAGSTTCKILQLKENKKYLFRVRAINSSGYGEFSKESDIIKVHSLSIIPPPSEPPRRPQNLPTDETTITLNGQQHKVDFRDLLLLNSNLGRGAYGQVEKWQHIPSGTLMAVKRIPFTVNGTEQKRSLTDLSIIMRSVSCPFVVTFYGSLFRESEIWICMELMSTSLDKFYKSAYANNLPLKEKVLGKMVYCILSALYFLKTELKVIHRDVKPSNMLVNRQGAVKICDFGISGNLVDSYANTKDAGCKPYMAPERIEGPGSDQYTTASDVWSIGVSFVEIAKGKYPYSRWTTPFEMLKEVVDGEPPHLSHSDFSNEMCDCINSCLQKRAENRPSYPDLMQMTFIKNYKNEDISDYVCRVLDTMQL</sequence>
<name>A0A7I8VNA7_9ANNE</name>
<feature type="region of interest" description="Disordered" evidence="11">
    <location>
        <begin position="1"/>
        <end position="31"/>
    </location>
</feature>
<evidence type="ECO:0000256" key="4">
    <source>
        <dbReference type="ARBA" id="ARBA00022777"/>
    </source>
</evidence>
<evidence type="ECO:0000256" key="5">
    <source>
        <dbReference type="ARBA" id="ARBA00022840"/>
    </source>
</evidence>
<dbReference type="GO" id="GO:0051403">
    <property type="term" value="P:stress-activated MAPK cascade"/>
    <property type="evidence" value="ECO:0007669"/>
    <property type="project" value="TreeGrafter"/>
</dbReference>
<gene>
    <name evidence="14" type="ORF">DGYR_LOCUS5412</name>
</gene>
<dbReference type="InterPro" id="IPR013783">
    <property type="entry name" value="Ig-like_fold"/>
</dbReference>
<dbReference type="CDD" id="cd00063">
    <property type="entry name" value="FN3"/>
    <property type="match status" value="1"/>
</dbReference>
<keyword evidence="15" id="KW-1185">Reference proteome</keyword>
<evidence type="ECO:0000259" key="13">
    <source>
        <dbReference type="PROSITE" id="PS50853"/>
    </source>
</evidence>
<dbReference type="Gene3D" id="2.60.40.10">
    <property type="entry name" value="Immunoglobulins"/>
    <property type="match status" value="1"/>
</dbReference>
<dbReference type="Pfam" id="PF00041">
    <property type="entry name" value="fn3"/>
    <property type="match status" value="1"/>
</dbReference>
<dbReference type="SMART" id="SM00220">
    <property type="entry name" value="S_TKc"/>
    <property type="match status" value="1"/>
</dbReference>
<dbReference type="FunFam" id="1.10.510.10:FF:000432">
    <property type="entry name" value="mitogen-activated protein kinase kinase 3"/>
    <property type="match status" value="1"/>
</dbReference>
<evidence type="ECO:0000256" key="8">
    <source>
        <dbReference type="ARBA" id="ARBA00049014"/>
    </source>
</evidence>
<dbReference type="EC" id="2.7.12.2" evidence="7"/>
<dbReference type="GO" id="GO:0004708">
    <property type="term" value="F:MAP kinase kinase activity"/>
    <property type="evidence" value="ECO:0007669"/>
    <property type="project" value="UniProtKB-EC"/>
</dbReference>
<dbReference type="PANTHER" id="PTHR48013">
    <property type="entry name" value="DUAL SPECIFICITY MITOGEN-ACTIVATED PROTEIN KINASE KINASE 5-RELATED"/>
    <property type="match status" value="1"/>
</dbReference>
<dbReference type="GO" id="GO:0004674">
    <property type="term" value="F:protein serine/threonine kinase activity"/>
    <property type="evidence" value="ECO:0007669"/>
    <property type="project" value="UniProtKB-KW"/>
</dbReference>
<evidence type="ECO:0000256" key="9">
    <source>
        <dbReference type="ARBA" id="ARBA00049299"/>
    </source>
</evidence>
<feature type="domain" description="Fibronectin type-III" evidence="13">
    <location>
        <begin position="20"/>
        <end position="120"/>
    </location>
</feature>
<accession>A0A7I8VNA7</accession>
<comment type="similarity">
    <text evidence="6">Belongs to the protein kinase superfamily. STE Ser/Thr protein kinase family. MAP kinase kinase subfamily.</text>
</comment>
<dbReference type="InterPro" id="IPR008271">
    <property type="entry name" value="Ser/Thr_kinase_AS"/>
</dbReference>
<keyword evidence="5" id="KW-0067">ATP-binding</keyword>
<dbReference type="AlphaFoldDB" id="A0A7I8VNA7"/>
<keyword evidence="1" id="KW-0723">Serine/threonine-protein kinase</keyword>
<dbReference type="SUPFAM" id="SSF49265">
    <property type="entry name" value="Fibronectin type III"/>
    <property type="match status" value="1"/>
</dbReference>
<feature type="domain" description="Protein kinase" evidence="12">
    <location>
        <begin position="158"/>
        <end position="418"/>
    </location>
</feature>
<protein>
    <recommendedName>
        <fullName evidence="7">mitogen-activated protein kinase kinase</fullName>
        <ecNumber evidence="7">2.7.12.2</ecNumber>
    </recommendedName>
</protein>
<dbReference type="SUPFAM" id="SSF56112">
    <property type="entry name" value="Protein kinase-like (PK-like)"/>
    <property type="match status" value="1"/>
</dbReference>
<dbReference type="EMBL" id="CAJFCJ010000007">
    <property type="protein sequence ID" value="CAD5116822.1"/>
    <property type="molecule type" value="Genomic_DNA"/>
</dbReference>
<comment type="catalytic activity">
    <reaction evidence="9">
        <text>L-threonyl-[protein] + ATP = O-phospho-L-threonyl-[protein] + ADP + H(+)</text>
        <dbReference type="Rhea" id="RHEA:46608"/>
        <dbReference type="Rhea" id="RHEA-COMP:11060"/>
        <dbReference type="Rhea" id="RHEA-COMP:11605"/>
        <dbReference type="ChEBI" id="CHEBI:15378"/>
        <dbReference type="ChEBI" id="CHEBI:30013"/>
        <dbReference type="ChEBI" id="CHEBI:30616"/>
        <dbReference type="ChEBI" id="CHEBI:61977"/>
        <dbReference type="ChEBI" id="CHEBI:456216"/>
        <dbReference type="EC" id="2.7.12.2"/>
    </reaction>
</comment>
<dbReference type="InterPro" id="IPR000719">
    <property type="entry name" value="Prot_kinase_dom"/>
</dbReference>
<dbReference type="Proteomes" id="UP000549394">
    <property type="component" value="Unassembled WGS sequence"/>
</dbReference>
<comment type="catalytic activity">
    <reaction evidence="8">
        <text>L-seryl-[protein] + ATP = O-phospho-L-seryl-[protein] + ADP + H(+)</text>
        <dbReference type="Rhea" id="RHEA:17989"/>
        <dbReference type="Rhea" id="RHEA-COMP:9863"/>
        <dbReference type="Rhea" id="RHEA-COMP:11604"/>
        <dbReference type="ChEBI" id="CHEBI:15378"/>
        <dbReference type="ChEBI" id="CHEBI:29999"/>
        <dbReference type="ChEBI" id="CHEBI:30616"/>
        <dbReference type="ChEBI" id="CHEBI:83421"/>
        <dbReference type="ChEBI" id="CHEBI:456216"/>
        <dbReference type="EC" id="2.7.12.2"/>
    </reaction>
</comment>
<dbReference type="InterPro" id="IPR011009">
    <property type="entry name" value="Kinase-like_dom_sf"/>
</dbReference>
<comment type="caution">
    <text evidence="14">The sequence shown here is derived from an EMBL/GenBank/DDBJ whole genome shotgun (WGS) entry which is preliminary data.</text>
</comment>
<keyword evidence="2" id="KW-0808">Transferase</keyword>
<dbReference type="InterPro" id="IPR036116">
    <property type="entry name" value="FN3_sf"/>
</dbReference>
<dbReference type="FunFam" id="3.30.200.20:FF:000040">
    <property type="entry name" value="Dual specificity mitogen-activated protein kinase kinase"/>
    <property type="match status" value="1"/>
</dbReference>
<evidence type="ECO:0000256" key="11">
    <source>
        <dbReference type="SAM" id="MobiDB-lite"/>
    </source>
</evidence>
<dbReference type="Pfam" id="PF00069">
    <property type="entry name" value="Pkinase"/>
    <property type="match status" value="1"/>
</dbReference>
<evidence type="ECO:0000256" key="3">
    <source>
        <dbReference type="ARBA" id="ARBA00022741"/>
    </source>
</evidence>
<evidence type="ECO:0000256" key="10">
    <source>
        <dbReference type="ARBA" id="ARBA00051693"/>
    </source>
</evidence>
<evidence type="ECO:0000313" key="15">
    <source>
        <dbReference type="Proteomes" id="UP000549394"/>
    </source>
</evidence>
<proteinExistence type="inferred from homology"/>
<evidence type="ECO:0000259" key="12">
    <source>
        <dbReference type="PROSITE" id="PS50011"/>
    </source>
</evidence>
<organism evidence="14 15">
    <name type="scientific">Dimorphilus gyrociliatus</name>
    <dbReference type="NCBI Taxonomy" id="2664684"/>
    <lineage>
        <taxon>Eukaryota</taxon>
        <taxon>Metazoa</taxon>
        <taxon>Spiralia</taxon>
        <taxon>Lophotrochozoa</taxon>
        <taxon>Annelida</taxon>
        <taxon>Polychaeta</taxon>
        <taxon>Polychaeta incertae sedis</taxon>
        <taxon>Dinophilidae</taxon>
        <taxon>Dimorphilus</taxon>
    </lineage>
</organism>
<dbReference type="PANTHER" id="PTHR48013:SF11">
    <property type="entry name" value="LICORNE"/>
    <property type="match status" value="1"/>
</dbReference>
<evidence type="ECO:0000256" key="6">
    <source>
        <dbReference type="ARBA" id="ARBA00038035"/>
    </source>
</evidence>
<dbReference type="PROSITE" id="PS50853">
    <property type="entry name" value="FN3"/>
    <property type="match status" value="1"/>
</dbReference>
<reference evidence="14 15" key="1">
    <citation type="submission" date="2020-08" db="EMBL/GenBank/DDBJ databases">
        <authorList>
            <person name="Hejnol A."/>
        </authorList>
    </citation>
    <scope>NUCLEOTIDE SEQUENCE [LARGE SCALE GENOMIC DNA]</scope>
</reference>
<evidence type="ECO:0000256" key="2">
    <source>
        <dbReference type="ARBA" id="ARBA00022679"/>
    </source>
</evidence>
<dbReference type="InterPro" id="IPR003961">
    <property type="entry name" value="FN3_dom"/>
</dbReference>
<dbReference type="OrthoDB" id="10252354at2759"/>
<evidence type="ECO:0000313" key="14">
    <source>
        <dbReference type="EMBL" id="CAD5116822.1"/>
    </source>
</evidence>